<evidence type="ECO:0000313" key="5">
    <source>
        <dbReference type="Proteomes" id="UP000805614"/>
    </source>
</evidence>
<accession>A0ABR7M1U1</accession>
<dbReference type="InterPro" id="IPR005804">
    <property type="entry name" value="FA_desaturase_dom"/>
</dbReference>
<keyword evidence="2" id="KW-1133">Transmembrane helix</keyword>
<feature type="region of interest" description="Disordered" evidence="1">
    <location>
        <begin position="359"/>
        <end position="387"/>
    </location>
</feature>
<gene>
    <name evidence="4" type="ORF">HKK74_36775</name>
</gene>
<feature type="transmembrane region" description="Helical" evidence="2">
    <location>
        <begin position="224"/>
        <end position="247"/>
    </location>
</feature>
<keyword evidence="2" id="KW-0812">Transmembrane</keyword>
<evidence type="ECO:0000256" key="2">
    <source>
        <dbReference type="SAM" id="Phobius"/>
    </source>
</evidence>
<name>A0ABR7M1U1_9ACTN</name>
<evidence type="ECO:0000313" key="4">
    <source>
        <dbReference type="EMBL" id="MBC6471006.1"/>
    </source>
</evidence>
<dbReference type="EMBL" id="JABVEC010000054">
    <property type="protein sequence ID" value="MBC6471006.1"/>
    <property type="molecule type" value="Genomic_DNA"/>
</dbReference>
<sequence>MSDAGPSLFDVVPITISCGWETLGPLGIITTGIAVRQIDRWHHSPLRAPRQPRTLQEIMSLQRSRANDITPALLLVGHWVEILGWWFLTVHAGPLGWVAGALVMAVKFRHLQEVGHFAVHGVLTRTKAAGAVLTEVAVHAPLGFVTVSARRDKHVRRHHPNATVSGVDPNLAELHGAGLRPEVGLARFALALIFPLTPRGIAETGRGLATGLRQQAHTSWSRPVVFAVVPVTALLIGWPTLVFGLAVPRLLLYPQLAWMSLLVEHCWFDAAPARRPATVKAIEATRCMRLYPRNPLLALVARTTWLPYGDLFHYAHSVHPAVRWNYLPVLERILGRPTCTPSGVLVGVRAVIPRHRRALRRRPTAPSRAGQEPAFLTVARQEHKSAE</sequence>
<proteinExistence type="predicted"/>
<dbReference type="Pfam" id="PF00487">
    <property type="entry name" value="FA_desaturase"/>
    <property type="match status" value="1"/>
</dbReference>
<evidence type="ECO:0000259" key="3">
    <source>
        <dbReference type="Pfam" id="PF00487"/>
    </source>
</evidence>
<comment type="caution">
    <text evidence="4">The sequence shown here is derived from an EMBL/GenBank/DDBJ whole genome shotgun (WGS) entry which is preliminary data.</text>
</comment>
<dbReference type="Proteomes" id="UP000805614">
    <property type="component" value="Unassembled WGS sequence"/>
</dbReference>
<evidence type="ECO:0000256" key="1">
    <source>
        <dbReference type="SAM" id="MobiDB-lite"/>
    </source>
</evidence>
<feature type="domain" description="Fatty acid desaturase" evidence="3">
    <location>
        <begin position="96"/>
        <end position="344"/>
    </location>
</feature>
<reference evidence="4 5" key="1">
    <citation type="submission" date="2020-06" db="EMBL/GenBank/DDBJ databases">
        <title>Actinomadura xiongansis sp. nov., isolated from soil of Baiyangdian.</title>
        <authorList>
            <person name="Zhang X."/>
        </authorList>
    </citation>
    <scope>NUCLEOTIDE SEQUENCE [LARGE SCALE GENOMIC DNA]</scope>
    <source>
        <strain evidence="4 5">HBUM206468</strain>
    </source>
</reference>
<organism evidence="4 5">
    <name type="scientific">Actinomadura alba</name>
    <dbReference type="NCBI Taxonomy" id="406431"/>
    <lineage>
        <taxon>Bacteria</taxon>
        <taxon>Bacillati</taxon>
        <taxon>Actinomycetota</taxon>
        <taxon>Actinomycetes</taxon>
        <taxon>Streptosporangiales</taxon>
        <taxon>Thermomonosporaceae</taxon>
        <taxon>Actinomadura</taxon>
    </lineage>
</organism>
<keyword evidence="5" id="KW-1185">Reference proteome</keyword>
<keyword evidence="2" id="KW-0472">Membrane</keyword>
<feature type="transmembrane region" description="Helical" evidence="2">
    <location>
        <begin position="83"/>
        <end position="106"/>
    </location>
</feature>
<dbReference type="RefSeq" id="WP_187248046.1">
    <property type="nucleotide sequence ID" value="NZ_BAAAOK010000001.1"/>
</dbReference>
<protein>
    <submittedName>
        <fullName evidence="4">Fatty acid desaturase</fullName>
    </submittedName>
</protein>